<proteinExistence type="predicted"/>
<name>A0A382BM11_9ZZZZ</name>
<organism evidence="1">
    <name type="scientific">marine metagenome</name>
    <dbReference type="NCBI Taxonomy" id="408172"/>
    <lineage>
        <taxon>unclassified sequences</taxon>
        <taxon>metagenomes</taxon>
        <taxon>ecological metagenomes</taxon>
    </lineage>
</organism>
<gene>
    <name evidence="1" type="ORF">METZ01_LOCUS167425</name>
</gene>
<dbReference type="AlphaFoldDB" id="A0A382BM11"/>
<reference evidence="1" key="1">
    <citation type="submission" date="2018-05" db="EMBL/GenBank/DDBJ databases">
        <authorList>
            <person name="Lanie J.A."/>
            <person name="Ng W.-L."/>
            <person name="Kazmierczak K.M."/>
            <person name="Andrzejewski T.M."/>
            <person name="Davidsen T.M."/>
            <person name="Wayne K.J."/>
            <person name="Tettelin H."/>
            <person name="Glass J.I."/>
            <person name="Rusch D."/>
            <person name="Podicherti R."/>
            <person name="Tsui H.-C.T."/>
            <person name="Winkler M.E."/>
        </authorList>
    </citation>
    <scope>NUCLEOTIDE SEQUENCE</scope>
</reference>
<evidence type="ECO:0000313" key="1">
    <source>
        <dbReference type="EMBL" id="SVB14571.1"/>
    </source>
</evidence>
<accession>A0A382BM11</accession>
<protein>
    <submittedName>
        <fullName evidence="1">Uncharacterized protein</fullName>
    </submittedName>
</protein>
<dbReference type="EMBL" id="UINC01030336">
    <property type="protein sequence ID" value="SVB14571.1"/>
    <property type="molecule type" value="Genomic_DNA"/>
</dbReference>
<sequence length="24" mass="2765">MEFIEKVTILDGLNSWHSGASWIM</sequence>